<dbReference type="InterPro" id="IPR036875">
    <property type="entry name" value="Znf_CCHC_sf"/>
</dbReference>
<dbReference type="AlphaFoldDB" id="A0A453SYC5"/>
<proteinExistence type="predicted"/>
<reference evidence="5" key="1">
    <citation type="journal article" date="2014" name="Science">
        <title>Ancient hybridizations among the ancestral genomes of bread wheat.</title>
        <authorList>
            <consortium name="International Wheat Genome Sequencing Consortium,"/>
            <person name="Marcussen T."/>
            <person name="Sandve S.R."/>
            <person name="Heier L."/>
            <person name="Spannagl M."/>
            <person name="Pfeifer M."/>
            <person name="Jakobsen K.S."/>
            <person name="Wulff B.B."/>
            <person name="Steuernagel B."/>
            <person name="Mayer K.F."/>
            <person name="Olsen O.A."/>
        </authorList>
    </citation>
    <scope>NUCLEOTIDE SEQUENCE [LARGE SCALE GENOMIC DNA]</scope>
    <source>
        <strain evidence="5">cv. AL8/78</strain>
    </source>
</reference>
<reference evidence="5" key="2">
    <citation type="journal article" date="2017" name="Nat. Plants">
        <title>The Aegilops tauschii genome reveals multiple impacts of transposons.</title>
        <authorList>
            <person name="Zhao G."/>
            <person name="Zou C."/>
            <person name="Li K."/>
            <person name="Wang K."/>
            <person name="Li T."/>
            <person name="Gao L."/>
            <person name="Zhang X."/>
            <person name="Wang H."/>
            <person name="Yang Z."/>
            <person name="Liu X."/>
            <person name="Jiang W."/>
            <person name="Mao L."/>
            <person name="Kong X."/>
            <person name="Jiao Y."/>
            <person name="Jia J."/>
        </authorList>
    </citation>
    <scope>NUCLEOTIDE SEQUENCE [LARGE SCALE GENOMIC DNA]</scope>
    <source>
        <strain evidence="5">cv. AL8/78</strain>
    </source>
</reference>
<dbReference type="GO" id="GO:0003676">
    <property type="term" value="F:nucleic acid binding"/>
    <property type="evidence" value="ECO:0007669"/>
    <property type="project" value="InterPro"/>
</dbReference>
<dbReference type="EnsemblPlants" id="AET7Gv21152700.1">
    <property type="protein sequence ID" value="AET7Gv21152700.1"/>
    <property type="gene ID" value="AET7Gv21152700"/>
</dbReference>
<evidence type="ECO:0000256" key="2">
    <source>
        <dbReference type="SAM" id="MobiDB-lite"/>
    </source>
</evidence>
<keyword evidence="1" id="KW-0862">Zinc</keyword>
<accession>A0A453SYC5</accession>
<dbReference type="Gene3D" id="4.10.60.10">
    <property type="entry name" value="Zinc finger, CCHC-type"/>
    <property type="match status" value="1"/>
</dbReference>
<dbReference type="SMART" id="SM00343">
    <property type="entry name" value="ZnF_C2HC"/>
    <property type="match status" value="1"/>
</dbReference>
<reference evidence="4" key="4">
    <citation type="submission" date="2019-03" db="UniProtKB">
        <authorList>
            <consortium name="EnsemblPlants"/>
        </authorList>
    </citation>
    <scope>IDENTIFICATION</scope>
</reference>
<dbReference type="GO" id="GO:0008270">
    <property type="term" value="F:zinc ion binding"/>
    <property type="evidence" value="ECO:0007669"/>
    <property type="project" value="UniProtKB-KW"/>
</dbReference>
<protein>
    <recommendedName>
        <fullName evidence="3">CCHC-type domain-containing protein</fullName>
    </recommendedName>
</protein>
<dbReference type="STRING" id="200361.A0A453SYC5"/>
<reference evidence="4" key="5">
    <citation type="journal article" date="2021" name="G3 (Bethesda)">
        <title>Aegilops tauschii genome assembly Aet v5.0 features greater sequence contiguity and improved annotation.</title>
        <authorList>
            <person name="Wang L."/>
            <person name="Zhu T."/>
            <person name="Rodriguez J.C."/>
            <person name="Deal K.R."/>
            <person name="Dubcovsky J."/>
            <person name="McGuire P.E."/>
            <person name="Lux T."/>
            <person name="Spannagl M."/>
            <person name="Mayer K.F.X."/>
            <person name="Baldrich P."/>
            <person name="Meyers B.C."/>
            <person name="Huo N."/>
            <person name="Gu Y.Q."/>
            <person name="Zhou H."/>
            <person name="Devos K.M."/>
            <person name="Bennetzen J.L."/>
            <person name="Unver T."/>
            <person name="Budak H."/>
            <person name="Gulick P.J."/>
            <person name="Galiba G."/>
            <person name="Kalapos B."/>
            <person name="Nelson D.R."/>
            <person name="Li P."/>
            <person name="You F.M."/>
            <person name="Luo M.C."/>
            <person name="Dvorak J."/>
        </authorList>
    </citation>
    <scope>NUCLEOTIDE SEQUENCE [LARGE SCALE GENOMIC DNA]</scope>
    <source>
        <strain evidence="4">cv. AL8/78</strain>
    </source>
</reference>
<dbReference type="PROSITE" id="PS50158">
    <property type="entry name" value="ZF_CCHC"/>
    <property type="match status" value="1"/>
</dbReference>
<name>A0A453SYC5_AEGTS</name>
<evidence type="ECO:0000313" key="5">
    <source>
        <dbReference type="Proteomes" id="UP000015105"/>
    </source>
</evidence>
<evidence type="ECO:0000313" key="4">
    <source>
        <dbReference type="EnsemblPlants" id="AET7Gv21152700.1"/>
    </source>
</evidence>
<dbReference type="Proteomes" id="UP000015105">
    <property type="component" value="Chromosome 7D"/>
</dbReference>
<feature type="domain" description="CCHC-type" evidence="3">
    <location>
        <begin position="133"/>
        <end position="149"/>
    </location>
</feature>
<dbReference type="InterPro" id="IPR001878">
    <property type="entry name" value="Znf_CCHC"/>
</dbReference>
<organism evidence="4 5">
    <name type="scientific">Aegilops tauschii subsp. strangulata</name>
    <name type="common">Goatgrass</name>
    <dbReference type="NCBI Taxonomy" id="200361"/>
    <lineage>
        <taxon>Eukaryota</taxon>
        <taxon>Viridiplantae</taxon>
        <taxon>Streptophyta</taxon>
        <taxon>Embryophyta</taxon>
        <taxon>Tracheophyta</taxon>
        <taxon>Spermatophyta</taxon>
        <taxon>Magnoliopsida</taxon>
        <taxon>Liliopsida</taxon>
        <taxon>Poales</taxon>
        <taxon>Poaceae</taxon>
        <taxon>BOP clade</taxon>
        <taxon>Pooideae</taxon>
        <taxon>Triticodae</taxon>
        <taxon>Triticeae</taxon>
        <taxon>Triticinae</taxon>
        <taxon>Aegilops</taxon>
    </lineage>
</organism>
<feature type="region of interest" description="Disordered" evidence="2">
    <location>
        <begin position="105"/>
        <end position="129"/>
    </location>
</feature>
<keyword evidence="1" id="KW-0863">Zinc-finger</keyword>
<reference evidence="4" key="3">
    <citation type="journal article" date="2017" name="Nature">
        <title>Genome sequence of the progenitor of the wheat D genome Aegilops tauschii.</title>
        <authorList>
            <person name="Luo M.C."/>
            <person name="Gu Y.Q."/>
            <person name="Puiu D."/>
            <person name="Wang H."/>
            <person name="Twardziok S.O."/>
            <person name="Deal K.R."/>
            <person name="Huo N."/>
            <person name="Zhu T."/>
            <person name="Wang L."/>
            <person name="Wang Y."/>
            <person name="McGuire P.E."/>
            <person name="Liu S."/>
            <person name="Long H."/>
            <person name="Ramasamy R.K."/>
            <person name="Rodriguez J.C."/>
            <person name="Van S.L."/>
            <person name="Yuan L."/>
            <person name="Wang Z."/>
            <person name="Xia Z."/>
            <person name="Xiao L."/>
            <person name="Anderson O.D."/>
            <person name="Ouyang S."/>
            <person name="Liang Y."/>
            <person name="Zimin A.V."/>
            <person name="Pertea G."/>
            <person name="Qi P."/>
            <person name="Bennetzen J.L."/>
            <person name="Dai X."/>
            <person name="Dawson M.W."/>
            <person name="Muller H.G."/>
            <person name="Kugler K."/>
            <person name="Rivarola-Duarte L."/>
            <person name="Spannagl M."/>
            <person name="Mayer K.F.X."/>
            <person name="Lu F.H."/>
            <person name="Bevan M.W."/>
            <person name="Leroy P."/>
            <person name="Li P."/>
            <person name="You F.M."/>
            <person name="Sun Q."/>
            <person name="Liu Z."/>
            <person name="Lyons E."/>
            <person name="Wicker T."/>
            <person name="Salzberg S.L."/>
            <person name="Devos K.M."/>
            <person name="Dvorak J."/>
        </authorList>
    </citation>
    <scope>NUCLEOTIDE SEQUENCE [LARGE SCALE GENOMIC DNA]</scope>
    <source>
        <strain evidence="4">cv. AL8/78</strain>
    </source>
</reference>
<evidence type="ECO:0000259" key="3">
    <source>
        <dbReference type="PROSITE" id="PS50158"/>
    </source>
</evidence>
<sequence>MADGEDLDSFARKLGAMTVRYAGLGEVLDDAALVKKLLDSVPDRLYPAVAGIEQFCDVDDMAFEKALGRLKAFDEWTRRRGQDGGKRDGEELLYTAAQWAARQRKQGGGGFNNHDDDGMASMASGGGGKRRGRCYNCGQRGHFKRDCTRPRKAAAERALLADINVEGPALL</sequence>
<dbReference type="SUPFAM" id="SSF57756">
    <property type="entry name" value="Retrovirus zinc finger-like domains"/>
    <property type="match status" value="1"/>
</dbReference>
<keyword evidence="1" id="KW-0479">Metal-binding</keyword>
<evidence type="ECO:0000256" key="1">
    <source>
        <dbReference type="PROSITE-ProRule" id="PRU00047"/>
    </source>
</evidence>
<keyword evidence="5" id="KW-1185">Reference proteome</keyword>
<dbReference type="Pfam" id="PF00098">
    <property type="entry name" value="zf-CCHC"/>
    <property type="match status" value="1"/>
</dbReference>
<dbReference type="Gramene" id="AET7Gv21152700.1">
    <property type="protein sequence ID" value="AET7Gv21152700.1"/>
    <property type="gene ID" value="AET7Gv21152700"/>
</dbReference>